<dbReference type="PANTHER" id="PTHR42966">
    <property type="entry name" value="N-ACETYLNEURAMINATE SYNTHASE"/>
    <property type="match status" value="1"/>
</dbReference>
<dbReference type="SMART" id="SM00858">
    <property type="entry name" value="SAF"/>
    <property type="match status" value="1"/>
</dbReference>
<dbReference type="EMBL" id="LROR01000017">
    <property type="protein sequence ID" value="OBR97712.1"/>
    <property type="molecule type" value="Genomic_DNA"/>
</dbReference>
<keyword evidence="5" id="KW-1185">Reference proteome</keyword>
<organism evidence="2 4">
    <name type="scientific">Clostridium coskatii</name>
    <dbReference type="NCBI Taxonomy" id="1705578"/>
    <lineage>
        <taxon>Bacteria</taxon>
        <taxon>Bacillati</taxon>
        <taxon>Bacillota</taxon>
        <taxon>Clostridia</taxon>
        <taxon>Eubacteriales</taxon>
        <taxon>Clostridiaceae</taxon>
        <taxon>Clostridium</taxon>
    </lineage>
</organism>
<sequence>MNKNIKIKNFEINETSKTFIIGEISANHNGSFDNAVKLIHTAKDAGADAVKLQTYTADTITIDCYNKYFQIKQGTLWDGKTLHDLYEEAYMPWKWQPELKKIAEENGLACFSSPFDKTAVDFLEDMDVPAYKVASFEITDIPLITYMASKGKPMIIAAGIAEISDIQLAIDACKKVGNDQIILLKCTSAYPAPFEEVNLKTIPNMRETFDVIAGLSDHTLGIEVPISAVTLGAKVIEKHITLSRADGGPDAAFSLEPHELKSMVQSIRNTEKAIGKVSYELTEKQMKNRAFSRSLFAVKDIKAGETFTEENVRSIRPGFGLPPKYIDNILGRTAGENLLKGTPLHWKYVK</sequence>
<dbReference type="Proteomes" id="UP000077384">
    <property type="component" value="Unassembled WGS sequence"/>
</dbReference>
<keyword evidence="2" id="KW-0808">Transferase</keyword>
<dbReference type="RefSeq" id="WP_063601380.1">
    <property type="nucleotide sequence ID" value="NZ_LITQ01000017.1"/>
</dbReference>
<evidence type="ECO:0000259" key="1">
    <source>
        <dbReference type="PROSITE" id="PS50844"/>
    </source>
</evidence>
<dbReference type="Pfam" id="PF08666">
    <property type="entry name" value="SAF"/>
    <property type="match status" value="1"/>
</dbReference>
<protein>
    <submittedName>
        <fullName evidence="2">Pseudaminic acid synthase</fullName>
        <ecNumber evidence="2">2.5.1.97</ecNumber>
    </submittedName>
</protein>
<dbReference type="GO" id="GO:0016051">
    <property type="term" value="P:carbohydrate biosynthetic process"/>
    <property type="evidence" value="ECO:0007669"/>
    <property type="project" value="InterPro"/>
</dbReference>
<gene>
    <name evidence="2" type="primary">pseI</name>
    <name evidence="3" type="ORF">CLCOS_00690</name>
    <name evidence="2" type="ORF">WX73_00639</name>
</gene>
<dbReference type="Gene3D" id="3.20.20.70">
    <property type="entry name" value="Aldolase class I"/>
    <property type="match status" value="1"/>
</dbReference>
<dbReference type="InterPro" id="IPR036732">
    <property type="entry name" value="AFP_Neu5c_C_sf"/>
</dbReference>
<dbReference type="InterPro" id="IPR013974">
    <property type="entry name" value="SAF"/>
</dbReference>
<comment type="caution">
    <text evidence="2">The sequence shown here is derived from an EMBL/GenBank/DDBJ whole genome shotgun (WGS) entry which is preliminary data.</text>
</comment>
<name>A0A162JAU5_9CLOT</name>
<dbReference type="AlphaFoldDB" id="A0A162JAU5"/>
<dbReference type="NCBIfam" id="TIGR03586">
    <property type="entry name" value="PseI"/>
    <property type="match status" value="1"/>
</dbReference>
<dbReference type="SUPFAM" id="SSF51569">
    <property type="entry name" value="Aldolase"/>
    <property type="match status" value="1"/>
</dbReference>
<dbReference type="InterPro" id="IPR013132">
    <property type="entry name" value="PseI/NeuA/B-like_N"/>
</dbReference>
<reference evidence="2 4" key="1">
    <citation type="journal article" date="2015" name="Biotechnol. Bioeng.">
        <title>Genome sequence and phenotypic characterization of Caulobacter segnis.</title>
        <authorList>
            <person name="Patel S."/>
            <person name="Fletcher B."/>
            <person name="Scott D.C."/>
            <person name="Ely B."/>
        </authorList>
    </citation>
    <scope>NUCLEOTIDE SEQUENCE [LARGE SCALE GENOMIC DNA]</scope>
    <source>
        <strain evidence="2 4">PS02</strain>
    </source>
</reference>
<dbReference type="CDD" id="cd11615">
    <property type="entry name" value="SAF_NeuB_like"/>
    <property type="match status" value="1"/>
</dbReference>
<dbReference type="InterPro" id="IPR051690">
    <property type="entry name" value="PseI-like"/>
</dbReference>
<dbReference type="PANTHER" id="PTHR42966:SF2">
    <property type="entry name" value="PSEUDAMINIC ACID SYNTHASE"/>
    <property type="match status" value="1"/>
</dbReference>
<evidence type="ECO:0000313" key="3">
    <source>
        <dbReference type="EMBL" id="OBR97712.1"/>
    </source>
</evidence>
<dbReference type="EC" id="2.5.1.97" evidence="2"/>
<accession>A0A162JAU5</accession>
<evidence type="ECO:0000313" key="2">
    <source>
        <dbReference type="EMBL" id="OAA92755.1"/>
    </source>
</evidence>
<proteinExistence type="predicted"/>
<reference evidence="3 5" key="2">
    <citation type="journal article" date="2016" name="Front. Microbiol.">
        <title>Industrial Acetogenic Biocatalysts: A Comparative Metabolic and Genomic Analysis.</title>
        <authorList>
            <person name="Bengelsdorf F."/>
            <person name="Poehlein A."/>
            <person name="Sonja S."/>
            <person name="Erz C."/>
            <person name="Hummel T."/>
            <person name="Hoffmeister S."/>
            <person name="Daniel R."/>
            <person name="Durre P."/>
        </authorList>
    </citation>
    <scope>NUCLEOTIDE SEQUENCE [LARGE SCALE GENOMIC DNA]</scope>
    <source>
        <strain evidence="3 5">PTA-10522</strain>
    </source>
</reference>
<dbReference type="InterPro" id="IPR057736">
    <property type="entry name" value="SAF_PseI/NeuA/NeuB"/>
</dbReference>
<feature type="domain" description="AFP-like" evidence="1">
    <location>
        <begin position="294"/>
        <end position="350"/>
    </location>
</feature>
<dbReference type="InterPro" id="IPR013785">
    <property type="entry name" value="Aldolase_TIM"/>
</dbReference>
<dbReference type="PROSITE" id="PS50844">
    <property type="entry name" value="AFP_LIKE"/>
    <property type="match status" value="1"/>
</dbReference>
<evidence type="ECO:0000313" key="5">
    <source>
        <dbReference type="Proteomes" id="UP000093694"/>
    </source>
</evidence>
<dbReference type="GO" id="GO:0047444">
    <property type="term" value="F:N-acylneuraminate-9-phosphate synthase activity"/>
    <property type="evidence" value="ECO:0007669"/>
    <property type="project" value="TreeGrafter"/>
</dbReference>
<dbReference type="Proteomes" id="UP000093694">
    <property type="component" value="Unassembled WGS sequence"/>
</dbReference>
<dbReference type="InterPro" id="IPR020030">
    <property type="entry name" value="Pseudaminic_synth_PseI"/>
</dbReference>
<dbReference type="EMBL" id="LITQ01000017">
    <property type="protein sequence ID" value="OAA92755.1"/>
    <property type="molecule type" value="Genomic_DNA"/>
</dbReference>
<dbReference type="Gene3D" id="3.90.1210.10">
    <property type="entry name" value="Antifreeze-like/N-acetylneuraminic acid synthase C-terminal domain"/>
    <property type="match status" value="1"/>
</dbReference>
<dbReference type="Pfam" id="PF03102">
    <property type="entry name" value="NeuB"/>
    <property type="match status" value="1"/>
</dbReference>
<dbReference type="SUPFAM" id="SSF51269">
    <property type="entry name" value="AFP III-like domain"/>
    <property type="match status" value="1"/>
</dbReference>
<dbReference type="PATRIC" id="fig|1705578.3.peg.1022"/>
<dbReference type="InterPro" id="IPR006190">
    <property type="entry name" value="SAF_AFP_Neu5Ac"/>
</dbReference>
<evidence type="ECO:0000313" key="4">
    <source>
        <dbReference type="Proteomes" id="UP000077384"/>
    </source>
</evidence>